<dbReference type="KEGG" id="cle:Clole_3369"/>
<dbReference type="RefSeq" id="WP_013658336.1">
    <property type="nucleotide sequence ID" value="NC_015275.1"/>
</dbReference>
<dbReference type="AlphaFoldDB" id="F2JR78"/>
<dbReference type="Proteomes" id="UP000008467">
    <property type="component" value="Chromosome"/>
</dbReference>
<feature type="compositionally biased region" description="Polar residues" evidence="1">
    <location>
        <begin position="425"/>
        <end position="448"/>
    </location>
</feature>
<gene>
    <name evidence="3" type="ordered locus">Clole_3369</name>
</gene>
<name>F2JR78_CELLD</name>
<dbReference type="InterPro" id="IPR012505">
    <property type="entry name" value="YbbR"/>
</dbReference>
<dbReference type="Pfam" id="PF07949">
    <property type="entry name" value="YbbR"/>
    <property type="match status" value="1"/>
</dbReference>
<dbReference type="Gene3D" id="2.170.120.30">
    <property type="match status" value="1"/>
</dbReference>
<evidence type="ECO:0000259" key="2">
    <source>
        <dbReference type="PROSITE" id="PS51704"/>
    </source>
</evidence>
<evidence type="ECO:0000256" key="1">
    <source>
        <dbReference type="SAM" id="MobiDB-lite"/>
    </source>
</evidence>
<dbReference type="HOGENOM" id="CLU_039811_4_1_9"/>
<proteinExistence type="predicted"/>
<sequence>MNKLFTDNLPWKITSLVLAFILWLFVINTQNPIQPQEIAGVNVVITGLDELESSGYKLKNEDEIRNQNFKVVVTGPRLEIDKLVKNPKLITATLNIADYMGNLTESSLSDNANYAVKINLDSYTISVTDKKPQVTKVLIDKIDQKLQKVTYEMSKDLTDTYTLIGDGVPVITPDKVTITGPKSDIDRVSEAKVLIEAKDFSEEKLVAQLPIKLYDAEGVEITSLSLSTDTAEVKLPIGSEKEVTIKVNYTGTLKEGLVLINTIVSPEKVKLIGKSELLAGIKEIELEPIDLSKVEKTDLIQVAMKLPDGVMTLIDNKVNVSLEVMEEESLEYPIQTNEMDLTVIGLGENLTYEILTLNIQVVLSALPNKLLGYTKEDIKFSLDLTGYGTGEYQLPLTIIPPADVRVVGEPINIDVRIKQLETGEATPTPSHDNSGTAGEGNSNSTTEE</sequence>
<dbReference type="InterPro" id="IPR030395">
    <property type="entry name" value="GP_PDE_dom"/>
</dbReference>
<dbReference type="STRING" id="642492.Clole_3369"/>
<reference evidence="3 4" key="1">
    <citation type="journal article" date="2011" name="J. Bacteriol.">
        <title>Complete genome sequence of the cellulose-degrading bacterium Cellulosilyticum lentocellum.</title>
        <authorList>
            <consortium name="US DOE Joint Genome Institute"/>
            <person name="Miller D.A."/>
            <person name="Suen G."/>
            <person name="Bruce D."/>
            <person name="Copeland A."/>
            <person name="Cheng J.F."/>
            <person name="Detter C."/>
            <person name="Goodwin L.A."/>
            <person name="Han C.S."/>
            <person name="Hauser L.J."/>
            <person name="Land M.L."/>
            <person name="Lapidus A."/>
            <person name="Lucas S."/>
            <person name="Meincke L."/>
            <person name="Pitluck S."/>
            <person name="Tapia R."/>
            <person name="Teshima H."/>
            <person name="Woyke T."/>
            <person name="Fox B.G."/>
            <person name="Angert E.R."/>
            <person name="Currie C.R."/>
        </authorList>
    </citation>
    <scope>NUCLEOTIDE SEQUENCE [LARGE SCALE GENOMIC DNA]</scope>
    <source>
        <strain evidence="4">ATCC 49066 / DSM 5427 / NCIMB 11756 / RHM5</strain>
    </source>
</reference>
<dbReference type="EMBL" id="CP002582">
    <property type="protein sequence ID" value="ADZ85059.1"/>
    <property type="molecule type" value="Genomic_DNA"/>
</dbReference>
<evidence type="ECO:0000313" key="4">
    <source>
        <dbReference type="Proteomes" id="UP000008467"/>
    </source>
</evidence>
<dbReference type="eggNOG" id="COG4856">
    <property type="taxonomic scope" value="Bacteria"/>
</dbReference>
<dbReference type="Gene3D" id="2.170.120.40">
    <property type="entry name" value="YbbR-like domain"/>
    <property type="match status" value="2"/>
</dbReference>
<dbReference type="GO" id="GO:0008081">
    <property type="term" value="F:phosphoric diester hydrolase activity"/>
    <property type="evidence" value="ECO:0007669"/>
    <property type="project" value="InterPro"/>
</dbReference>
<evidence type="ECO:0000313" key="3">
    <source>
        <dbReference type="EMBL" id="ADZ85059.1"/>
    </source>
</evidence>
<feature type="domain" description="GP-PDE" evidence="2">
    <location>
        <begin position="1"/>
        <end position="56"/>
    </location>
</feature>
<dbReference type="PROSITE" id="PS51704">
    <property type="entry name" value="GP_PDE"/>
    <property type="match status" value="1"/>
</dbReference>
<dbReference type="PANTHER" id="PTHR37804">
    <property type="entry name" value="CDAA REGULATORY PROTEIN CDAR"/>
    <property type="match status" value="1"/>
</dbReference>
<organism evidence="3 4">
    <name type="scientific">Cellulosilyticum lentocellum (strain ATCC 49066 / DSM 5427 / NCIMB 11756 / RHM5)</name>
    <name type="common">Clostridium lentocellum</name>
    <dbReference type="NCBI Taxonomy" id="642492"/>
    <lineage>
        <taxon>Bacteria</taxon>
        <taxon>Bacillati</taxon>
        <taxon>Bacillota</taxon>
        <taxon>Clostridia</taxon>
        <taxon>Lachnospirales</taxon>
        <taxon>Cellulosilyticaceae</taxon>
        <taxon>Cellulosilyticum</taxon>
    </lineage>
</organism>
<dbReference type="PANTHER" id="PTHR37804:SF1">
    <property type="entry name" value="CDAA REGULATORY PROTEIN CDAR"/>
    <property type="match status" value="1"/>
</dbReference>
<keyword evidence="4" id="KW-1185">Reference proteome</keyword>
<feature type="region of interest" description="Disordered" evidence="1">
    <location>
        <begin position="418"/>
        <end position="448"/>
    </location>
</feature>
<accession>F2JR78</accession>
<protein>
    <submittedName>
        <fullName evidence="3">YbbR family protein</fullName>
    </submittedName>
</protein>
<dbReference type="InterPro" id="IPR053154">
    <property type="entry name" value="c-di-AMP_regulator"/>
</dbReference>
<dbReference type="GO" id="GO:0006629">
    <property type="term" value="P:lipid metabolic process"/>
    <property type="evidence" value="ECO:0007669"/>
    <property type="project" value="InterPro"/>
</dbReference>